<evidence type="ECO:0000256" key="1">
    <source>
        <dbReference type="ARBA" id="ARBA00000851"/>
    </source>
</evidence>
<comment type="catalytic activity">
    <reaction evidence="1 11">
        <text>Endonucleolytic cleavage of DNA to give random double-stranded fragments with terminal 5'-phosphates, ATP is simultaneously hydrolyzed.</text>
        <dbReference type="EC" id="3.1.21.3"/>
    </reaction>
</comment>
<dbReference type="EMBL" id="UAVB01000001">
    <property type="protein sequence ID" value="SQA17863.1"/>
    <property type="molecule type" value="Genomic_DNA"/>
</dbReference>
<dbReference type="Pfam" id="PF04313">
    <property type="entry name" value="HSDR_N"/>
    <property type="match status" value="1"/>
</dbReference>
<proteinExistence type="inferred from homology"/>
<evidence type="ECO:0000256" key="6">
    <source>
        <dbReference type="ARBA" id="ARBA00022747"/>
    </source>
</evidence>
<comment type="function">
    <text evidence="11">Subunit R is required for both nuclease and ATPase activities, but not for modification.</text>
</comment>
<dbReference type="InterPro" id="IPR004473">
    <property type="entry name" value="Restrct_endonuc_typeI_HsdR"/>
</dbReference>
<protein>
    <recommendedName>
        <fullName evidence="11">Type I restriction enzyme endonuclease subunit</fullName>
        <shortName evidence="11">R protein</shortName>
        <ecNumber evidence="11">3.1.21.3</ecNumber>
    </recommendedName>
    <alternativeName>
        <fullName evidence="11">Type-1 restriction enzyme R protein</fullName>
    </alternativeName>
</protein>
<dbReference type="PANTHER" id="PTHR30195:SF15">
    <property type="entry name" value="TYPE I RESTRICTION ENZYME HINDI ENDONUCLEASE SUBUNIT"/>
    <property type="match status" value="1"/>
</dbReference>
<dbReference type="Proteomes" id="UP000254076">
    <property type="component" value="Unassembled WGS sequence"/>
</dbReference>
<dbReference type="EMBL" id="UHEW01000004">
    <property type="protein sequence ID" value="SUN25702.1"/>
    <property type="molecule type" value="Genomic_DNA"/>
</dbReference>
<dbReference type="Proteomes" id="UP000255140">
    <property type="component" value="Unassembled WGS sequence"/>
</dbReference>
<keyword evidence="6 11" id="KW-0680">Restriction system</keyword>
<dbReference type="InterPro" id="IPR055180">
    <property type="entry name" value="HsdR_RecA-like_helicase_dom_2"/>
</dbReference>
<dbReference type="CDD" id="cd18800">
    <property type="entry name" value="SF2_C_EcoR124I-like"/>
    <property type="match status" value="1"/>
</dbReference>
<dbReference type="SUPFAM" id="SSF52540">
    <property type="entry name" value="P-loop containing nucleoside triphosphate hydrolases"/>
    <property type="match status" value="2"/>
</dbReference>
<evidence type="ECO:0000313" key="13">
    <source>
        <dbReference type="EMBL" id="KLL34967.1"/>
    </source>
</evidence>
<evidence type="ECO:0000256" key="5">
    <source>
        <dbReference type="ARBA" id="ARBA00022741"/>
    </source>
</evidence>
<evidence type="ECO:0000313" key="20">
    <source>
        <dbReference type="Proteomes" id="UP000255140"/>
    </source>
</evidence>
<name>A0A0H1URH3_STRAG</name>
<comment type="caution">
    <text evidence="15">The sequence shown here is derived from an EMBL/GenBank/DDBJ whole genome shotgun (WGS) entry which is preliminary data.</text>
</comment>
<dbReference type="InterPro" id="IPR027417">
    <property type="entry name" value="P-loop_NTPase"/>
</dbReference>
<evidence type="ECO:0000313" key="17">
    <source>
        <dbReference type="Proteomes" id="UP000035346"/>
    </source>
</evidence>
<dbReference type="Pfam" id="PF22679">
    <property type="entry name" value="T1R_D3-like"/>
    <property type="match status" value="1"/>
</dbReference>
<comment type="similarity">
    <text evidence="2 11">Belongs to the HsdR family.</text>
</comment>
<evidence type="ECO:0000256" key="9">
    <source>
        <dbReference type="ARBA" id="ARBA00022840"/>
    </source>
</evidence>
<feature type="domain" description="Helicase ATP-binding" evidence="12">
    <location>
        <begin position="269"/>
        <end position="445"/>
    </location>
</feature>
<evidence type="ECO:0000256" key="3">
    <source>
        <dbReference type="ARBA" id="ARBA00011296"/>
    </source>
</evidence>
<evidence type="ECO:0000313" key="18">
    <source>
        <dbReference type="Proteomes" id="UP000250200"/>
    </source>
</evidence>
<dbReference type="AlphaFoldDB" id="A0A0H1URH3"/>
<evidence type="ECO:0000256" key="10">
    <source>
        <dbReference type="ARBA" id="ARBA00023125"/>
    </source>
</evidence>
<dbReference type="InterPro" id="IPR007409">
    <property type="entry name" value="Restrct_endonuc_type1_HsdR_N"/>
</dbReference>
<evidence type="ECO:0000256" key="7">
    <source>
        <dbReference type="ARBA" id="ARBA00022759"/>
    </source>
</evidence>
<dbReference type="InterPro" id="IPR040980">
    <property type="entry name" value="SWI2_SNF2"/>
</dbReference>
<keyword evidence="7" id="KW-0255">Endonuclease</keyword>
<dbReference type="SMART" id="SM00487">
    <property type="entry name" value="DEXDc"/>
    <property type="match status" value="1"/>
</dbReference>
<evidence type="ECO:0000256" key="4">
    <source>
        <dbReference type="ARBA" id="ARBA00022722"/>
    </source>
</evidence>
<comment type="subunit">
    <text evidence="3 11">The type I restriction/modification system is composed of three polypeptides R, M and S.</text>
</comment>
<dbReference type="REBASE" id="418166">
    <property type="entry name" value="Sag9828IP"/>
</dbReference>
<evidence type="ECO:0000256" key="2">
    <source>
        <dbReference type="ARBA" id="ARBA00008598"/>
    </source>
</evidence>
<dbReference type="NCBIfam" id="TIGR00348">
    <property type="entry name" value="hsdR"/>
    <property type="match status" value="1"/>
</dbReference>
<keyword evidence="5 11" id="KW-0547">Nucleotide-binding</keyword>
<dbReference type="CDD" id="cd18030">
    <property type="entry name" value="DEXHc_RE_I_HsdR"/>
    <property type="match status" value="1"/>
</dbReference>
<dbReference type="Proteomes" id="UP000035346">
    <property type="component" value="Unassembled WGS sequence"/>
</dbReference>
<keyword evidence="9 11" id="KW-0067">ATP-binding</keyword>
<dbReference type="InterPro" id="IPR021810">
    <property type="entry name" value="T1RH-like_C"/>
</dbReference>
<dbReference type="Proteomes" id="UP000250200">
    <property type="component" value="Unassembled WGS sequence"/>
</dbReference>
<dbReference type="Gene3D" id="3.90.1570.50">
    <property type="match status" value="1"/>
</dbReference>
<accession>A0A0H1URH3</accession>
<dbReference type="REBASE" id="418156">
    <property type="entry name" value="Sag8181IP"/>
</dbReference>
<evidence type="ECO:0000313" key="16">
    <source>
        <dbReference type="EMBL" id="SUN25702.1"/>
    </source>
</evidence>
<dbReference type="EMBL" id="LBKL01000103">
    <property type="protein sequence ID" value="KLL34967.1"/>
    <property type="molecule type" value="Genomic_DNA"/>
</dbReference>
<dbReference type="REBASE" id="418161">
    <property type="entry name" value="Sag8185IP"/>
</dbReference>
<dbReference type="EMBL" id="UHEQ01000004">
    <property type="protein sequence ID" value="SUN13469.1"/>
    <property type="molecule type" value="Genomic_DNA"/>
</dbReference>
<keyword evidence="4" id="KW-0540">Nuclease</keyword>
<dbReference type="Pfam" id="PF18766">
    <property type="entry name" value="SWI2_SNF2"/>
    <property type="match status" value="1"/>
</dbReference>
<sequence length="1002" mass="114314">MGFTENNYENAVMELFRDSLGYSSFYGPDVGRDYRDSLFRDVLYVALEKLNPYLPSSAIDFAINKLRDFESGTLLQKNKTFMDYLQNGVPVTYVKNGEEVSDIAYLVDYDNTDANSFIVANQWTIEEHSEKRPDIIVFLNGLPIVVFELKSPSREETEVSEAYSQLRNYMKEVPSLFYYNAFLVMSDMATSKAGTITAGEDRFMEWKTTDGNYEDTQLANFTTLIEGMFAKERLLDILKNFICFSGDAKILAAYHQYFAVKKAVRSTLKATQTDGRGGVFWHTQGSGKSLSMVFYAHLLDKILRSPTIVVLTDRNDLDNQLFKQFDRCSQFLRQTPVQATSRKHLKELLSGRQANGIIFTTMQKFEESSEALSERHNIVVMADEAHRGQYGLEEKIDPATGKFKIGTARIIRDNLPNATYIGFTGTPISSKDKSTTEVFGDYIDIYDMTQAVEDGATRPVYYESRVIHLNLDEKILQEIDAEYDVLAGQAEDSAINRSKRELSRLDSVLGADQTISALVTDIITHYEDNRENELTGKAMIVAYSRPIAMKIYHKMLDLRPDWGDKVGVVMTSSNKDPEEWHDLIGNKKHKEEMAKKFKDDNSPFKIAIVVDMWLTGFDVPSLATMYVYKPMSGHNLMQAIARVNRVYKDKEGGLVVDYVGIASALKQAMNDYTNRDKGNFGDTNIAATAYPKFQEKLEVCQDMFFGFDYTAFKDENATNLMRANVITGGVNFITSRDKDKESFLREATLLKQALQLCRSLLTPEERYEAAYFEAVRTILTRIVNPRKPLSVKEINAKISELLKSSIKSEGVINLFADSERDFSLFDPKFLDEIAKMKERNIAVELLKRLIREQVHIYKRTNVVQSEKFSEMLSRAMKAYLNGMLTNEEVIEELKRMASEMQAASDEGNELGLSPEEIAFYDAITKPAAVKDFYDNDQLVALTRELTNELRRSRTIDWQKKESARANMRRIVKRLLRKYKYPPEGLEDALSTVITQCELWADS</sequence>
<evidence type="ECO:0000313" key="19">
    <source>
        <dbReference type="Proteomes" id="UP000254076"/>
    </source>
</evidence>
<dbReference type="CDD" id="cd22332">
    <property type="entry name" value="HsdR_N"/>
    <property type="match status" value="1"/>
</dbReference>
<dbReference type="GO" id="GO:0003677">
    <property type="term" value="F:DNA binding"/>
    <property type="evidence" value="ECO:0007669"/>
    <property type="project" value="UniProtKB-KW"/>
</dbReference>
<organism evidence="15 19">
    <name type="scientific">Streptococcus agalactiae</name>
    <dbReference type="NCBI Taxonomy" id="1311"/>
    <lineage>
        <taxon>Bacteria</taxon>
        <taxon>Bacillati</taxon>
        <taxon>Bacillota</taxon>
        <taxon>Bacilli</taxon>
        <taxon>Lactobacillales</taxon>
        <taxon>Streptococcaceae</taxon>
        <taxon>Streptococcus</taxon>
    </lineage>
</organism>
<dbReference type="RefSeq" id="WP_000507062.1">
    <property type="nucleotide sequence ID" value="NZ_CP026082.1"/>
</dbReference>
<dbReference type="EC" id="3.1.21.3" evidence="11"/>
<dbReference type="Gene3D" id="3.40.50.300">
    <property type="entry name" value="P-loop containing nucleotide triphosphate hydrolases"/>
    <property type="match status" value="2"/>
</dbReference>
<dbReference type="Pfam" id="PF11867">
    <property type="entry name" value="T1RH-like_C"/>
    <property type="match status" value="1"/>
</dbReference>
<dbReference type="GO" id="GO:0009307">
    <property type="term" value="P:DNA restriction-modification system"/>
    <property type="evidence" value="ECO:0007669"/>
    <property type="project" value="UniProtKB-KW"/>
</dbReference>
<dbReference type="PANTHER" id="PTHR30195">
    <property type="entry name" value="TYPE I SITE-SPECIFIC DEOXYRIBONUCLEASE PROTEIN SUBUNIT M AND R"/>
    <property type="match status" value="1"/>
</dbReference>
<evidence type="ECO:0000313" key="15">
    <source>
        <dbReference type="EMBL" id="SUN13469.1"/>
    </source>
</evidence>
<dbReference type="InterPro" id="IPR014001">
    <property type="entry name" value="Helicase_ATP-bd"/>
</dbReference>
<evidence type="ECO:0000256" key="11">
    <source>
        <dbReference type="RuleBase" id="RU364115"/>
    </source>
</evidence>
<keyword evidence="10 11" id="KW-0238">DNA-binding</keyword>
<gene>
    <name evidence="15" type="primary">hsdR</name>
    <name evidence="14" type="ORF">NCTC8181_00841</name>
    <name evidence="15" type="ORF">NCTC8185_00669</name>
    <name evidence="16" type="ORF">NCTC9828_00113</name>
    <name evidence="13" type="ORF">WA04_11615</name>
</gene>
<reference evidence="13 17" key="1">
    <citation type="journal article" date="2015" name="PLoS ONE">
        <title>Genomic analysis reveals the molecular basis for capsule loss in the group B streptococcus population.</title>
        <authorList>
            <consortium name="DEVANI Consortium"/>
            <person name="Rosini R."/>
            <person name="Campisi E."/>
            <person name="De Chiara M."/>
            <person name="Tettelin H."/>
            <person name="Rinaudo D."/>
            <person name="Toniolo C."/>
            <person name="Metruccio M."/>
            <person name="Guidotti S."/>
            <person name="Sorensen U.B."/>
            <person name="Kilian M."/>
            <person name="Ramirez M."/>
            <person name="Janulczyk R."/>
            <person name="Donati C."/>
            <person name="Grandi G."/>
            <person name="Margarit I."/>
        </authorList>
    </citation>
    <scope>NUCLEOTIDE SEQUENCE [LARGE SCALE GENOMIC DNA]</scope>
    <source>
        <strain evidence="13 17">DK-B-USS-215</strain>
    </source>
</reference>
<evidence type="ECO:0000313" key="14">
    <source>
        <dbReference type="EMBL" id="SQA17863.1"/>
    </source>
</evidence>
<dbReference type="GO" id="GO:0009035">
    <property type="term" value="F:type I site-specific deoxyribonuclease activity"/>
    <property type="evidence" value="ECO:0007669"/>
    <property type="project" value="UniProtKB-EC"/>
</dbReference>
<reference evidence="18 19" key="2">
    <citation type="submission" date="2018-06" db="EMBL/GenBank/DDBJ databases">
        <authorList>
            <consortium name="Pathogen Informatics"/>
            <person name="Doyle S."/>
        </authorList>
    </citation>
    <scope>NUCLEOTIDE SEQUENCE [LARGE SCALE GENOMIC DNA]</scope>
    <source>
        <strain evidence="14 18">NCTC8181</strain>
        <strain evidence="15 19">NCTC8185</strain>
        <strain evidence="16 20">NCTC9828</strain>
    </source>
</reference>
<dbReference type="InterPro" id="IPR051268">
    <property type="entry name" value="Type-I_R_enzyme_R_subunit"/>
</dbReference>
<evidence type="ECO:0000259" key="12">
    <source>
        <dbReference type="PROSITE" id="PS51192"/>
    </source>
</evidence>
<dbReference type="PROSITE" id="PS51192">
    <property type="entry name" value="HELICASE_ATP_BIND_1"/>
    <property type="match status" value="1"/>
</dbReference>
<evidence type="ECO:0000256" key="8">
    <source>
        <dbReference type="ARBA" id="ARBA00022801"/>
    </source>
</evidence>
<dbReference type="GO" id="GO:0005524">
    <property type="term" value="F:ATP binding"/>
    <property type="evidence" value="ECO:0007669"/>
    <property type="project" value="UniProtKB-KW"/>
</dbReference>
<keyword evidence="8 11" id="KW-0378">Hydrolase</keyword>